<reference evidence="1 2" key="1">
    <citation type="submission" date="2019-03" db="EMBL/GenBank/DDBJ databases">
        <title>Genomic Encyclopedia of Archaeal and Bacterial Type Strains, Phase II (KMG-II): from individual species to whole genera.</title>
        <authorList>
            <person name="Goeker M."/>
        </authorList>
    </citation>
    <scope>NUCLEOTIDE SEQUENCE [LARGE SCALE GENOMIC DNA]</scope>
    <source>
        <strain evidence="1 2">DSM 28213</strain>
    </source>
</reference>
<keyword evidence="2" id="KW-1185">Reference proteome</keyword>
<dbReference type="Proteomes" id="UP000295215">
    <property type="component" value="Unassembled WGS sequence"/>
</dbReference>
<evidence type="ECO:0000313" key="2">
    <source>
        <dbReference type="Proteomes" id="UP000295215"/>
    </source>
</evidence>
<protein>
    <submittedName>
        <fullName evidence="1">Uncharacterized protein</fullName>
    </submittedName>
</protein>
<comment type="caution">
    <text evidence="1">The sequence shown here is derived from an EMBL/GenBank/DDBJ whole genome shotgun (WGS) entry which is preliminary data.</text>
</comment>
<sequence length="240" mass="28439">MTKIKASKVLYIRLGRDCVFANDCINVEQSIRLGYREVNHQFCLNRQWDKVEDYFVINEKKPKHVAVREKNQIKSFYEENENTLWITFYNDKLWWCFSKQQITLAADNTKTRSVIDKWSDKDINGNILFKENITDKLKKIGNYRGTIRDIEKVKEDVLYLINDEKMGNNNNLIENKMNIPLNQILFGAPGTGKTYNTKRIAVEIINGKKERRREEINAEYEDLVNTKQIFFYHFSSKFGV</sequence>
<dbReference type="OrthoDB" id="819552at2"/>
<proteinExistence type="predicted"/>
<accession>A0A4R7F606</accession>
<dbReference type="EMBL" id="SOAG01000001">
    <property type="protein sequence ID" value="TDS66143.1"/>
    <property type="molecule type" value="Genomic_DNA"/>
</dbReference>
<evidence type="ECO:0000313" key="1">
    <source>
        <dbReference type="EMBL" id="TDS66143.1"/>
    </source>
</evidence>
<organism evidence="1 2">
    <name type="scientific">Myroides indicus</name>
    <dbReference type="NCBI Taxonomy" id="1323422"/>
    <lineage>
        <taxon>Bacteria</taxon>
        <taxon>Pseudomonadati</taxon>
        <taxon>Bacteroidota</taxon>
        <taxon>Flavobacteriia</taxon>
        <taxon>Flavobacteriales</taxon>
        <taxon>Flavobacteriaceae</taxon>
        <taxon>Myroides</taxon>
    </lineage>
</organism>
<gene>
    <name evidence="1" type="ORF">C8P70_10138</name>
</gene>
<dbReference type="AlphaFoldDB" id="A0A4R7F606"/>
<name>A0A4R7F606_9FLAO</name>
<dbReference type="RefSeq" id="WP_133711331.1">
    <property type="nucleotide sequence ID" value="NZ_SOAG01000001.1"/>
</dbReference>